<reference evidence="1" key="1">
    <citation type="submission" date="2021-06" db="EMBL/GenBank/DDBJ databases">
        <authorList>
            <person name="Kallberg Y."/>
            <person name="Tangrot J."/>
            <person name="Rosling A."/>
        </authorList>
    </citation>
    <scope>NUCLEOTIDE SEQUENCE</scope>
    <source>
        <strain evidence="1">AU212A</strain>
    </source>
</reference>
<keyword evidence="2" id="KW-1185">Reference proteome</keyword>
<feature type="non-terminal residue" evidence="1">
    <location>
        <position position="277"/>
    </location>
</feature>
<comment type="caution">
    <text evidence="1">The sequence shown here is derived from an EMBL/GenBank/DDBJ whole genome shotgun (WGS) entry which is preliminary data.</text>
</comment>
<organism evidence="1 2">
    <name type="scientific">Scutellospora calospora</name>
    <dbReference type="NCBI Taxonomy" id="85575"/>
    <lineage>
        <taxon>Eukaryota</taxon>
        <taxon>Fungi</taxon>
        <taxon>Fungi incertae sedis</taxon>
        <taxon>Mucoromycota</taxon>
        <taxon>Glomeromycotina</taxon>
        <taxon>Glomeromycetes</taxon>
        <taxon>Diversisporales</taxon>
        <taxon>Gigasporaceae</taxon>
        <taxon>Scutellospora</taxon>
    </lineage>
</organism>
<evidence type="ECO:0000313" key="2">
    <source>
        <dbReference type="Proteomes" id="UP000789860"/>
    </source>
</evidence>
<name>A0ACA9P9U2_9GLOM</name>
<accession>A0ACA9P9U2</accession>
<proteinExistence type="predicted"/>
<sequence>MPPPNKPRRRNSLVGQWDTTTKVINVKQKFYSSNKYTDAQKATFTKWVNIQLRTIHVDDETAEKIPEIKAIDKDFRDGKRFIQLLHVLYENDPELPKPERGRTRHHYVANVNKVLQFLHNKLDDSGLAALQAIGPVDIVDGNVKLTLGLIWLMISKFHQMIGTFDTIENELSNVDNNLSEENVKKEGHNIWLDNLEKSIDPLTKSFSNNLTNIQSRFSGIDQLDSPLEYEEYYNEPEFYQDSSESYHYKQDSYETYHDKQESSDSYHDSSETYHDKQ</sequence>
<evidence type="ECO:0000313" key="1">
    <source>
        <dbReference type="EMBL" id="CAG8695739.1"/>
    </source>
</evidence>
<gene>
    <name evidence="1" type="ORF">SCALOS_LOCUS10309</name>
</gene>
<dbReference type="Proteomes" id="UP000789860">
    <property type="component" value="Unassembled WGS sequence"/>
</dbReference>
<dbReference type="EMBL" id="CAJVPM010037523">
    <property type="protein sequence ID" value="CAG8695739.1"/>
    <property type="molecule type" value="Genomic_DNA"/>
</dbReference>
<protein>
    <submittedName>
        <fullName evidence="1">9807_t:CDS:1</fullName>
    </submittedName>
</protein>